<dbReference type="EMBL" id="CP066744">
    <property type="protein sequence ID" value="QQK07530.1"/>
    <property type="molecule type" value="Genomic_DNA"/>
</dbReference>
<sequence>MENIKDYYSSKSDEILYLELKESLVDIDFPLPILKKDFTEEIKSGTFNEEIEFKYFFRGIIFNLAVDFNFKYAERYFDFLFKNITNLKEAVLNMAIYELQDDVEISNIFLKFNYDNFQDVTSNYYYTLTLLELYESKNNNIFLEEAEKVLNKNISIDEKYPLTYFLLGNIELNRDNLIKANYYYLESKKNLKNLNINNIEEIEKEIDNKLDFLQIEVILLESKYLLENGKFYEVIEKLENNDIYDYRKYYYLANAYFALMENNKAFKYYSLADDFKNKEVEFYIDYSYFLSQVGYIELTIEIIEKGLKEYEDNEILLFNRAVIFLNLGENRKAKEDLENIVQYYDISEDIFNNAMILLEQIQDE</sequence>
<reference evidence="1 2" key="1">
    <citation type="journal article" date="2022" name="Int. J. Syst. Evol. Microbiol.">
        <title>Miniphocaeibacter halophilus sp. nov., an ammonium-tolerant acetate-producing bacterium isolated from a biogas system.</title>
        <authorList>
            <person name="Schnurer A."/>
            <person name="Singh A."/>
            <person name="Bi S."/>
            <person name="Qiao W."/>
            <person name="Westerholm M."/>
        </authorList>
    </citation>
    <scope>NUCLEOTIDE SEQUENCE [LARGE SCALE GENOMIC DNA]</scope>
    <source>
        <strain evidence="1 2">AMB_01</strain>
    </source>
</reference>
<name>A0AC61MSF5_9FIRM</name>
<proteinExistence type="predicted"/>
<dbReference type="Proteomes" id="UP000595814">
    <property type="component" value="Chromosome"/>
</dbReference>
<organism evidence="1 2">
    <name type="scientific">Miniphocaeibacter halophilus</name>
    <dbReference type="NCBI Taxonomy" id="2931922"/>
    <lineage>
        <taxon>Bacteria</taxon>
        <taxon>Bacillati</taxon>
        <taxon>Bacillota</taxon>
        <taxon>Tissierellia</taxon>
        <taxon>Tissierellales</taxon>
        <taxon>Peptoniphilaceae</taxon>
        <taxon>Miniphocaeibacter</taxon>
    </lineage>
</organism>
<evidence type="ECO:0000313" key="2">
    <source>
        <dbReference type="Proteomes" id="UP000595814"/>
    </source>
</evidence>
<evidence type="ECO:0000313" key="1">
    <source>
        <dbReference type="EMBL" id="QQK07530.1"/>
    </source>
</evidence>
<protein>
    <submittedName>
        <fullName evidence="1">Uncharacterized protein</fullName>
    </submittedName>
</protein>
<keyword evidence="2" id="KW-1185">Reference proteome</keyword>
<gene>
    <name evidence="1" type="ORF">JFY71_09550</name>
</gene>
<accession>A0AC61MSF5</accession>